<dbReference type="EMBL" id="CAJJDN010000053">
    <property type="protein sequence ID" value="CAD8088655.1"/>
    <property type="molecule type" value="Genomic_DNA"/>
</dbReference>
<dbReference type="Proteomes" id="UP000692954">
    <property type="component" value="Unassembled WGS sequence"/>
</dbReference>
<comment type="caution">
    <text evidence="1">The sequence shown here is derived from an EMBL/GenBank/DDBJ whole genome shotgun (WGS) entry which is preliminary data.</text>
</comment>
<protein>
    <submittedName>
        <fullName evidence="1">Uncharacterized protein</fullName>
    </submittedName>
</protein>
<proteinExistence type="predicted"/>
<gene>
    <name evidence="1" type="ORF">PSON_ATCC_30995.1.T0530031</name>
</gene>
<accession>A0A8S1NI27</accession>
<name>A0A8S1NI27_9CILI</name>
<sequence>MAQMKKLNLFTIQILYNSKIQEIKFLRQMKRLNNQLNKIKNWWLDQIVKMNSLNQSTNKINNCKQKQINFKNKWIIENKNYYSQ</sequence>
<organism evidence="1 2">
    <name type="scientific">Paramecium sonneborni</name>
    <dbReference type="NCBI Taxonomy" id="65129"/>
    <lineage>
        <taxon>Eukaryota</taxon>
        <taxon>Sar</taxon>
        <taxon>Alveolata</taxon>
        <taxon>Ciliophora</taxon>
        <taxon>Intramacronucleata</taxon>
        <taxon>Oligohymenophorea</taxon>
        <taxon>Peniculida</taxon>
        <taxon>Parameciidae</taxon>
        <taxon>Paramecium</taxon>
    </lineage>
</organism>
<keyword evidence="2" id="KW-1185">Reference proteome</keyword>
<dbReference type="AlphaFoldDB" id="A0A8S1NI27"/>
<evidence type="ECO:0000313" key="2">
    <source>
        <dbReference type="Proteomes" id="UP000692954"/>
    </source>
</evidence>
<reference evidence="1" key="1">
    <citation type="submission" date="2021-01" db="EMBL/GenBank/DDBJ databases">
        <authorList>
            <consortium name="Genoscope - CEA"/>
            <person name="William W."/>
        </authorList>
    </citation>
    <scope>NUCLEOTIDE SEQUENCE</scope>
</reference>
<evidence type="ECO:0000313" key="1">
    <source>
        <dbReference type="EMBL" id="CAD8088655.1"/>
    </source>
</evidence>